<name>A0A0C2WBH9_AMAMK</name>
<accession>A0A0C2WBH9</accession>
<gene>
    <name evidence="2" type="ORF">M378DRAFT_15403</name>
</gene>
<keyword evidence="1" id="KW-0812">Transmembrane</keyword>
<evidence type="ECO:0000313" key="3">
    <source>
        <dbReference type="Proteomes" id="UP000054549"/>
    </source>
</evidence>
<dbReference type="InParanoid" id="A0A0C2WBH9"/>
<dbReference type="EMBL" id="KN818333">
    <property type="protein sequence ID" value="KIL58627.1"/>
    <property type="molecule type" value="Genomic_DNA"/>
</dbReference>
<dbReference type="AlphaFoldDB" id="A0A0C2WBH9"/>
<organism evidence="2 3">
    <name type="scientific">Amanita muscaria (strain Koide BX008)</name>
    <dbReference type="NCBI Taxonomy" id="946122"/>
    <lineage>
        <taxon>Eukaryota</taxon>
        <taxon>Fungi</taxon>
        <taxon>Dikarya</taxon>
        <taxon>Basidiomycota</taxon>
        <taxon>Agaricomycotina</taxon>
        <taxon>Agaricomycetes</taxon>
        <taxon>Agaricomycetidae</taxon>
        <taxon>Agaricales</taxon>
        <taxon>Pluteineae</taxon>
        <taxon>Amanitaceae</taxon>
        <taxon>Amanita</taxon>
    </lineage>
</organism>
<reference evidence="2 3" key="1">
    <citation type="submission" date="2014-04" db="EMBL/GenBank/DDBJ databases">
        <title>Evolutionary Origins and Diversification of the Mycorrhizal Mutualists.</title>
        <authorList>
            <consortium name="DOE Joint Genome Institute"/>
            <consortium name="Mycorrhizal Genomics Consortium"/>
            <person name="Kohler A."/>
            <person name="Kuo A."/>
            <person name="Nagy L.G."/>
            <person name="Floudas D."/>
            <person name="Copeland A."/>
            <person name="Barry K.W."/>
            <person name="Cichocki N."/>
            <person name="Veneault-Fourrey C."/>
            <person name="LaButti K."/>
            <person name="Lindquist E.A."/>
            <person name="Lipzen A."/>
            <person name="Lundell T."/>
            <person name="Morin E."/>
            <person name="Murat C."/>
            <person name="Riley R."/>
            <person name="Ohm R."/>
            <person name="Sun H."/>
            <person name="Tunlid A."/>
            <person name="Henrissat B."/>
            <person name="Grigoriev I.V."/>
            <person name="Hibbett D.S."/>
            <person name="Martin F."/>
        </authorList>
    </citation>
    <scope>NUCLEOTIDE SEQUENCE [LARGE SCALE GENOMIC DNA]</scope>
    <source>
        <strain evidence="2 3">Koide BX008</strain>
    </source>
</reference>
<evidence type="ECO:0000256" key="1">
    <source>
        <dbReference type="SAM" id="Phobius"/>
    </source>
</evidence>
<evidence type="ECO:0000313" key="2">
    <source>
        <dbReference type="EMBL" id="KIL58627.1"/>
    </source>
</evidence>
<keyword evidence="1" id="KW-1133">Transmembrane helix</keyword>
<protein>
    <submittedName>
        <fullName evidence="2">Uncharacterized protein</fullName>
    </submittedName>
</protein>
<dbReference type="Proteomes" id="UP000054549">
    <property type="component" value="Unassembled WGS sequence"/>
</dbReference>
<sequence length="266" mass="29740">MSSPIFYALLVSLLILLISAAVYTVYIFANLLRHREQKKEYDLESCTTPMKREFESSTLARPPLAYFTMRSSKHISVPIVRNLATLGPTTLTSLNDIASIPGPSIDTISRNTAPLRPHRPNQSDDFLASFPYQNSMTSDVWFPIANQDTGRWDLCVVNATVTIASLGGYAAAGVDLTPSYTRSIKAGERNALKTEKAKCKRDGGKQKQDTPLPILEIPELYVNARSYEDIEAEQTITDSDVRSYLEEEYDTNFLFPTYGLSESMIF</sequence>
<feature type="transmembrane region" description="Helical" evidence="1">
    <location>
        <begin position="6"/>
        <end position="29"/>
    </location>
</feature>
<keyword evidence="1" id="KW-0472">Membrane</keyword>
<proteinExistence type="predicted"/>
<keyword evidence="3" id="KW-1185">Reference proteome</keyword>
<dbReference type="HOGENOM" id="CLU_1045746_0_0_1"/>